<organism evidence="7 8">
    <name type="scientific">Trypanosoma equiperdum</name>
    <dbReference type="NCBI Taxonomy" id="5694"/>
    <lineage>
        <taxon>Eukaryota</taxon>
        <taxon>Discoba</taxon>
        <taxon>Euglenozoa</taxon>
        <taxon>Kinetoplastea</taxon>
        <taxon>Metakinetoplastina</taxon>
        <taxon>Trypanosomatida</taxon>
        <taxon>Trypanosomatidae</taxon>
        <taxon>Trypanosoma</taxon>
    </lineage>
</organism>
<evidence type="ECO:0000256" key="4">
    <source>
        <dbReference type="ARBA" id="ARBA00023002"/>
    </source>
</evidence>
<gene>
    <name evidence="7" type="ORF">TEOVI_000044000</name>
</gene>
<accession>A0A1G4I6N5</accession>
<evidence type="ECO:0000256" key="5">
    <source>
        <dbReference type="PIRSR" id="PIRSR601834-1"/>
    </source>
</evidence>
<sequence length="287" mass="31918">MKALFASAVGAFASSWYNFSSVNCAASKSPFSHVDFRQYTLMNFYDESHDTRVFRFALPEADMSLNLEVLSFVELRHVGKDGSVLMRPFAPINSSNQRGYFEILVKNYQNSKVGNYLFSLKKGDAAEFKGPFVRVPIKSNRYKKIGILASDTGIAPVYQVARNVLRAPNNKTEISLIYENTRKEDVLLGNELNELMQTYPLFSPYFVLSKAPSDWMGGVGHITKEMVKALMPAPNRVGDSIILVSGPPPFLDSISGNKENGTSPAEQGDLKGVLSELGYIQKMVFKI</sequence>
<dbReference type="InterPro" id="IPR039261">
    <property type="entry name" value="FNR_nucleotide-bd"/>
</dbReference>
<evidence type="ECO:0000313" key="7">
    <source>
        <dbReference type="EMBL" id="SCU67441.1"/>
    </source>
</evidence>
<protein>
    <submittedName>
        <fullName evidence="7">NADH-cytochrome b5 reductase, putative</fullName>
        <ecNumber evidence="7">1.6.2.2</ecNumber>
    </submittedName>
</protein>
<dbReference type="InterPro" id="IPR008333">
    <property type="entry name" value="Cbr1-like_FAD-bd_dom"/>
</dbReference>
<feature type="domain" description="FAD-binding FR-type" evidence="6">
    <location>
        <begin position="34"/>
        <end position="138"/>
    </location>
</feature>
<feature type="binding site" evidence="5">
    <location>
        <position position="88"/>
    </location>
    <ligand>
        <name>FAD</name>
        <dbReference type="ChEBI" id="CHEBI:57692"/>
    </ligand>
</feature>
<dbReference type="PRINTS" id="PR00406">
    <property type="entry name" value="CYTB5RDTASE"/>
</dbReference>
<dbReference type="RefSeq" id="XP_067078758.1">
    <property type="nucleotide sequence ID" value="XM_067222657.1"/>
</dbReference>
<proteinExistence type="predicted"/>
<comment type="caution">
    <text evidence="7">The sequence shown here is derived from an EMBL/GenBank/DDBJ whole genome shotgun (WGS) entry which is preliminary data.</text>
</comment>
<feature type="binding site" evidence="5">
    <location>
        <position position="104"/>
    </location>
    <ligand>
        <name>FAD</name>
        <dbReference type="ChEBI" id="CHEBI:57692"/>
    </ligand>
</feature>
<dbReference type="Gene3D" id="3.40.50.80">
    <property type="entry name" value="Nucleotide-binding domain of ferredoxin-NADP reductase (FNR) module"/>
    <property type="match status" value="1"/>
</dbReference>
<dbReference type="Gene3D" id="2.40.30.10">
    <property type="entry name" value="Translation factors"/>
    <property type="match status" value="1"/>
</dbReference>
<dbReference type="EC" id="1.6.2.2" evidence="7"/>
<dbReference type="InterPro" id="IPR001433">
    <property type="entry name" value="OxRdtase_FAD/NAD-bd"/>
</dbReference>
<comment type="cofactor">
    <cofactor evidence="1 5">
        <name>FAD</name>
        <dbReference type="ChEBI" id="CHEBI:57692"/>
    </cofactor>
</comment>
<dbReference type="EMBL" id="CZPT02000743">
    <property type="protein sequence ID" value="SCU67441.1"/>
    <property type="molecule type" value="Genomic_DNA"/>
</dbReference>
<feature type="binding site" evidence="5">
    <location>
        <position position="113"/>
    </location>
    <ligand>
        <name>FAD</name>
        <dbReference type="ChEBI" id="CHEBI:57692"/>
    </ligand>
</feature>
<dbReference type="FunFam" id="3.40.50.80:FF:000009">
    <property type="entry name" value="NADH-cytochrome b5 reductase"/>
    <property type="match status" value="1"/>
</dbReference>
<evidence type="ECO:0000256" key="2">
    <source>
        <dbReference type="ARBA" id="ARBA00022630"/>
    </source>
</evidence>
<feature type="binding site" evidence="5">
    <location>
        <position position="112"/>
    </location>
    <ligand>
        <name>FAD</name>
        <dbReference type="ChEBI" id="CHEBI:57692"/>
    </ligand>
</feature>
<dbReference type="PANTHER" id="PTHR19370">
    <property type="entry name" value="NADH-CYTOCHROME B5 REDUCTASE"/>
    <property type="match status" value="1"/>
</dbReference>
<evidence type="ECO:0000256" key="1">
    <source>
        <dbReference type="ARBA" id="ARBA00001974"/>
    </source>
</evidence>
<dbReference type="Pfam" id="PF00970">
    <property type="entry name" value="FAD_binding_6"/>
    <property type="match status" value="1"/>
</dbReference>
<dbReference type="GO" id="GO:0090524">
    <property type="term" value="F:cytochrome-b5 reductase activity, acting on NADH"/>
    <property type="evidence" value="ECO:0007669"/>
    <property type="project" value="UniProtKB-EC"/>
</dbReference>
<dbReference type="PROSITE" id="PS51384">
    <property type="entry name" value="FAD_FR"/>
    <property type="match status" value="1"/>
</dbReference>
<dbReference type="GeneID" id="92374380"/>
<evidence type="ECO:0000256" key="3">
    <source>
        <dbReference type="ARBA" id="ARBA00022827"/>
    </source>
</evidence>
<evidence type="ECO:0000313" key="8">
    <source>
        <dbReference type="Proteomes" id="UP000195570"/>
    </source>
</evidence>
<dbReference type="SUPFAM" id="SSF52343">
    <property type="entry name" value="Ferredoxin reductase-like, C-terminal NADP-linked domain"/>
    <property type="match status" value="1"/>
</dbReference>
<name>A0A1G4I6N5_TRYEQ</name>
<keyword evidence="8" id="KW-1185">Reference proteome</keyword>
<feature type="binding site" evidence="5">
    <location>
        <position position="106"/>
    </location>
    <ligand>
        <name>FAD</name>
        <dbReference type="ChEBI" id="CHEBI:57692"/>
    </ligand>
</feature>
<evidence type="ECO:0000259" key="6">
    <source>
        <dbReference type="PROSITE" id="PS51384"/>
    </source>
</evidence>
<dbReference type="Proteomes" id="UP000195570">
    <property type="component" value="Unassembled WGS sequence"/>
</dbReference>
<dbReference type="InterPro" id="IPR017927">
    <property type="entry name" value="FAD-bd_FR_type"/>
</dbReference>
<dbReference type="AlphaFoldDB" id="A0A1G4I6N5"/>
<dbReference type="SUPFAM" id="SSF63380">
    <property type="entry name" value="Riboflavin synthase domain-like"/>
    <property type="match status" value="1"/>
</dbReference>
<reference evidence="7" key="1">
    <citation type="submission" date="2016-09" db="EMBL/GenBank/DDBJ databases">
        <authorList>
            <person name="Hebert L."/>
            <person name="Moumen B."/>
        </authorList>
    </citation>
    <scope>NUCLEOTIDE SEQUENCE [LARGE SCALE GENOMIC DNA]</scope>
    <source>
        <strain evidence="7">OVI</strain>
    </source>
</reference>
<keyword evidence="2 5" id="KW-0285">Flavoprotein</keyword>
<dbReference type="InterPro" id="IPR001834">
    <property type="entry name" value="CBR-like"/>
</dbReference>
<feature type="binding site" evidence="5">
    <location>
        <position position="87"/>
    </location>
    <ligand>
        <name>FAD</name>
        <dbReference type="ChEBI" id="CHEBI:57692"/>
    </ligand>
</feature>
<dbReference type="PANTHER" id="PTHR19370:SF131">
    <property type="entry name" value="B5 REDUCTASE, PUTATIVE-RELATED"/>
    <property type="match status" value="1"/>
</dbReference>
<dbReference type="Pfam" id="PF00175">
    <property type="entry name" value="NAD_binding_1"/>
    <property type="match status" value="1"/>
</dbReference>
<dbReference type="CDD" id="cd06183">
    <property type="entry name" value="cyt_b5_reduct_like"/>
    <property type="match status" value="1"/>
</dbReference>
<dbReference type="VEuPathDB" id="TriTrypDB:TEOVI_000044000"/>
<dbReference type="InterPro" id="IPR017938">
    <property type="entry name" value="Riboflavin_synthase-like_b-brl"/>
</dbReference>
<keyword evidence="4 7" id="KW-0560">Oxidoreductase</keyword>
<keyword evidence="3 5" id="KW-0274">FAD</keyword>